<keyword evidence="1" id="KW-0802">TPR repeat</keyword>
<feature type="repeat" description="TPR" evidence="1">
    <location>
        <begin position="66"/>
        <end position="99"/>
    </location>
</feature>
<protein>
    <recommendedName>
        <fullName evidence="4">Tetratricopeptide repeat protein</fullName>
    </recommendedName>
</protein>
<dbReference type="InterPro" id="IPR019734">
    <property type="entry name" value="TPR_rpt"/>
</dbReference>
<dbReference type="Gene3D" id="1.25.40.10">
    <property type="entry name" value="Tetratricopeptide repeat domain"/>
    <property type="match status" value="1"/>
</dbReference>
<dbReference type="EMBL" id="BGZO01000001">
    <property type="protein sequence ID" value="GBR75316.1"/>
    <property type="molecule type" value="Genomic_DNA"/>
</dbReference>
<name>A0A388TGH7_9BACT</name>
<evidence type="ECO:0000313" key="2">
    <source>
        <dbReference type="EMBL" id="GBR75316.1"/>
    </source>
</evidence>
<dbReference type="SUPFAM" id="SSF48452">
    <property type="entry name" value="TPR-like"/>
    <property type="match status" value="1"/>
</dbReference>
<evidence type="ECO:0000256" key="1">
    <source>
        <dbReference type="PROSITE-ProRule" id="PRU00339"/>
    </source>
</evidence>
<dbReference type="AlphaFoldDB" id="A0A388TGH7"/>
<organism evidence="2 3">
    <name type="scientific">Candidatus Termititenax persephonae</name>
    <dbReference type="NCBI Taxonomy" id="2218525"/>
    <lineage>
        <taxon>Bacteria</taxon>
        <taxon>Bacillati</taxon>
        <taxon>Candidatus Margulisiibacteriota</taxon>
        <taxon>Candidatus Termititenacia</taxon>
        <taxon>Candidatus Termititenacales</taxon>
        <taxon>Candidatus Termititenacaceae</taxon>
        <taxon>Candidatus Termititenax</taxon>
    </lineage>
</organism>
<reference evidence="2 3" key="1">
    <citation type="journal article" date="2019" name="ISME J.">
        <title>Genome analyses of uncultured TG2/ZB3 bacteria in 'Margulisbacteria' specifically attached to ectosymbiotic spirochetes of protists in the termite gut.</title>
        <authorList>
            <person name="Utami Y.D."/>
            <person name="Kuwahara H."/>
            <person name="Igai K."/>
            <person name="Murakami T."/>
            <person name="Sugaya K."/>
            <person name="Morikawa T."/>
            <person name="Nagura Y."/>
            <person name="Yuki M."/>
            <person name="Deevong P."/>
            <person name="Inoue T."/>
            <person name="Kihara K."/>
            <person name="Lo N."/>
            <person name="Yamada A."/>
            <person name="Ohkuma M."/>
            <person name="Hongoh Y."/>
        </authorList>
    </citation>
    <scope>NUCLEOTIDE SEQUENCE [LARGE SCALE GENOMIC DNA]</scope>
    <source>
        <strain evidence="2">NkOx7-02</strain>
    </source>
</reference>
<dbReference type="PROSITE" id="PS50005">
    <property type="entry name" value="TPR"/>
    <property type="match status" value="1"/>
</dbReference>
<keyword evidence="3" id="KW-1185">Reference proteome</keyword>
<evidence type="ECO:0008006" key="4">
    <source>
        <dbReference type="Google" id="ProtNLM"/>
    </source>
</evidence>
<dbReference type="InterPro" id="IPR011990">
    <property type="entry name" value="TPR-like_helical_dom_sf"/>
</dbReference>
<evidence type="ECO:0000313" key="3">
    <source>
        <dbReference type="Proteomes" id="UP000275925"/>
    </source>
</evidence>
<proteinExistence type="predicted"/>
<gene>
    <name evidence="2" type="ORF">NO2_0006</name>
</gene>
<dbReference type="Proteomes" id="UP000275925">
    <property type="component" value="Unassembled WGS sequence"/>
</dbReference>
<comment type="caution">
    <text evidence="2">The sequence shown here is derived from an EMBL/GenBank/DDBJ whole genome shotgun (WGS) entry which is preliminary data.</text>
</comment>
<sequence>MRVFYCQLSLSKINSQLVAWQGQVSPKTKTIAGPPGKANEQTDALPPNIVQEAQPIAIDYQPVPTADLFRKRAEAFIQLRNYAAASQDLQRALALDAKTLAPYSMAKTYKLLAAIAQRQGQDAEFKQLAACTEEALDVGLPFQRALTNLKSGDYAQAETEFQQLQDILYRHYDRLLPRRYVIEDLGFERNEFAKQGDSQAADLLNAWQAKLAQAQ</sequence>
<accession>A0A388TGH7</accession>